<dbReference type="AlphaFoldDB" id="A0A9N9NRV4"/>
<sequence length="132" mass="15451">MYNNYRWSSLKETSSNETLRRAQLREIVQLQAKQQALLPRQGRFRNLWWIDGNIHLSANWDEAFDVDWEKYSVRTDMYNVHGSAIEREITFADPQRMLTSTKASNKKKEPDGSFLPFDKPDLNSNGREGPNS</sequence>
<feature type="non-terminal residue" evidence="2">
    <location>
        <position position="132"/>
    </location>
</feature>
<dbReference type="OrthoDB" id="2391321at2759"/>
<gene>
    <name evidence="2" type="ORF">FCALED_LOCUS16568</name>
</gene>
<feature type="region of interest" description="Disordered" evidence="1">
    <location>
        <begin position="96"/>
        <end position="132"/>
    </location>
</feature>
<protein>
    <submittedName>
        <fullName evidence="2">595_t:CDS:1</fullName>
    </submittedName>
</protein>
<feature type="compositionally biased region" description="Polar residues" evidence="1">
    <location>
        <begin position="122"/>
        <end position="132"/>
    </location>
</feature>
<dbReference type="Proteomes" id="UP000789570">
    <property type="component" value="Unassembled WGS sequence"/>
</dbReference>
<name>A0A9N9NRV4_9GLOM</name>
<proteinExistence type="predicted"/>
<evidence type="ECO:0000313" key="3">
    <source>
        <dbReference type="Proteomes" id="UP000789570"/>
    </source>
</evidence>
<keyword evidence="3" id="KW-1185">Reference proteome</keyword>
<reference evidence="2" key="1">
    <citation type="submission" date="2021-06" db="EMBL/GenBank/DDBJ databases">
        <authorList>
            <person name="Kallberg Y."/>
            <person name="Tangrot J."/>
            <person name="Rosling A."/>
        </authorList>
    </citation>
    <scope>NUCLEOTIDE SEQUENCE</scope>
    <source>
        <strain evidence="2">UK204</strain>
    </source>
</reference>
<comment type="caution">
    <text evidence="2">The sequence shown here is derived from an EMBL/GenBank/DDBJ whole genome shotgun (WGS) entry which is preliminary data.</text>
</comment>
<evidence type="ECO:0000313" key="2">
    <source>
        <dbReference type="EMBL" id="CAG8755227.1"/>
    </source>
</evidence>
<organism evidence="2 3">
    <name type="scientific">Funneliformis caledonium</name>
    <dbReference type="NCBI Taxonomy" id="1117310"/>
    <lineage>
        <taxon>Eukaryota</taxon>
        <taxon>Fungi</taxon>
        <taxon>Fungi incertae sedis</taxon>
        <taxon>Mucoromycota</taxon>
        <taxon>Glomeromycotina</taxon>
        <taxon>Glomeromycetes</taxon>
        <taxon>Glomerales</taxon>
        <taxon>Glomeraceae</taxon>
        <taxon>Funneliformis</taxon>
    </lineage>
</organism>
<dbReference type="EMBL" id="CAJVPQ010019995">
    <property type="protein sequence ID" value="CAG8755227.1"/>
    <property type="molecule type" value="Genomic_DNA"/>
</dbReference>
<accession>A0A9N9NRV4</accession>
<evidence type="ECO:0000256" key="1">
    <source>
        <dbReference type="SAM" id="MobiDB-lite"/>
    </source>
</evidence>